<evidence type="ECO:0000313" key="1">
    <source>
        <dbReference type="EMBL" id="KAF9883828.1"/>
    </source>
</evidence>
<proteinExistence type="predicted"/>
<organism evidence="1 2">
    <name type="scientific">Aspergillus nanangensis</name>
    <dbReference type="NCBI Taxonomy" id="2582783"/>
    <lineage>
        <taxon>Eukaryota</taxon>
        <taxon>Fungi</taxon>
        <taxon>Dikarya</taxon>
        <taxon>Ascomycota</taxon>
        <taxon>Pezizomycotina</taxon>
        <taxon>Eurotiomycetes</taxon>
        <taxon>Eurotiomycetidae</taxon>
        <taxon>Eurotiales</taxon>
        <taxon>Aspergillaceae</taxon>
        <taxon>Aspergillus</taxon>
        <taxon>Aspergillus subgen. Circumdati</taxon>
    </lineage>
</organism>
<keyword evidence="2" id="KW-1185">Reference proteome</keyword>
<protein>
    <submittedName>
        <fullName evidence="1">Uncharacterized protein</fullName>
    </submittedName>
</protein>
<dbReference type="AlphaFoldDB" id="A0AAD4GPX8"/>
<reference evidence="1" key="2">
    <citation type="submission" date="2020-02" db="EMBL/GenBank/DDBJ databases">
        <authorList>
            <person name="Gilchrist C.L.M."/>
            <person name="Chooi Y.-H."/>
        </authorList>
    </citation>
    <scope>NUCLEOTIDE SEQUENCE</scope>
    <source>
        <strain evidence="1">MST-FP2251</strain>
    </source>
</reference>
<gene>
    <name evidence="1" type="ORF">FE257_002765</name>
</gene>
<reference evidence="1" key="1">
    <citation type="journal article" date="2019" name="Beilstein J. Org. Chem.">
        <title>Nanangenines: drimane sesquiterpenoids as the dominant metabolite cohort of a novel Australian fungus, Aspergillus nanangensis.</title>
        <authorList>
            <person name="Lacey H.J."/>
            <person name="Gilchrist C.L.M."/>
            <person name="Crombie A."/>
            <person name="Kalaitzis J.A."/>
            <person name="Vuong D."/>
            <person name="Rutledge P.J."/>
            <person name="Turner P."/>
            <person name="Pitt J.I."/>
            <person name="Lacey E."/>
            <person name="Chooi Y.H."/>
            <person name="Piggott A.M."/>
        </authorList>
    </citation>
    <scope>NUCLEOTIDE SEQUENCE</scope>
    <source>
        <strain evidence="1">MST-FP2251</strain>
    </source>
</reference>
<sequence>MMVPLAPGQMEDGVDVGVDDDGVLEEVDTVEVGDPDDVLIELVVSSDNPGAAVDEVSEPNHSKNTMSIMSVFIRRGSLTAFLGQANS</sequence>
<dbReference type="EMBL" id="VCAU01000146">
    <property type="protein sequence ID" value="KAF9883828.1"/>
    <property type="molecule type" value="Genomic_DNA"/>
</dbReference>
<dbReference type="Proteomes" id="UP001194746">
    <property type="component" value="Unassembled WGS sequence"/>
</dbReference>
<accession>A0AAD4GPX8</accession>
<comment type="caution">
    <text evidence="1">The sequence shown here is derived from an EMBL/GenBank/DDBJ whole genome shotgun (WGS) entry which is preliminary data.</text>
</comment>
<name>A0AAD4GPX8_ASPNN</name>
<evidence type="ECO:0000313" key="2">
    <source>
        <dbReference type="Proteomes" id="UP001194746"/>
    </source>
</evidence>